<dbReference type="PANTHER" id="PTHR31954">
    <property type="entry name" value="CILIA- AND FLAGELLA-ASSOCIATED PROTEIN 157"/>
    <property type="match status" value="1"/>
</dbReference>
<keyword evidence="10" id="KW-1185">Reference proteome</keyword>
<sequence length="614" mass="70916">MKTNKTKMATKGEQVKKGKKGKKGKKKEKERLAEVDKTFYELTITDLNRKLARLRSYVTTKDETVLQLTEKMRSIEEDRVDVAAHLGRTLAEREEVILKLEEKLAEIIKQRSIEKQEATEHIKDLEAKNKAIRNQLTSEIKLLNGKLNSLDEFRIQRDYLLGKFDDLEQELKEKERLHQEAIYSMEQNAVLEKDAVKKEVEAKLLQVSEDFTRSSEIRNAGYTRRLIRENIALQKEIEVLVLSQIKMHRDFNEQLAKHKEITEEYAALDQLKVQLIHSSQNKINIIEKLTGRYENLKFKYTENLKYRSLYENIMRRDVCERFNYNDTSKKLRAMGQKLEKLKLEKNRMLAMHKQHEYEISRLQAVIEQIKKALTASVMREEGKEEKEMEKEKKGKVTPQPARDTAEDEAAVRGLKRRDLISELVDIISSHLDYYPRTPSILSLARSRSSIYRPGRMGLLPRTPSSLMEIFKCETKDVTSVAILSSEFKLQSQTSKIIPKARTSNIGSIVDVELGSTFYASSSHENLRGLQGDEEEAGEEDQSSEPIQPEITEENAVAADYNPAPTRTSSVTEEEMEEKESDRLSRHSRLSSTSLKKSSLLSESDADAFEINLFY</sequence>
<evidence type="ECO:0000313" key="10">
    <source>
        <dbReference type="Proteomes" id="UP000092445"/>
    </source>
</evidence>
<name>A0A1B0A782_GLOPL</name>
<dbReference type="GO" id="GO:0036064">
    <property type="term" value="C:ciliary basal body"/>
    <property type="evidence" value="ECO:0007669"/>
    <property type="project" value="TreeGrafter"/>
</dbReference>
<evidence type="ECO:0000256" key="5">
    <source>
        <dbReference type="ARBA" id="ARBA00023069"/>
    </source>
</evidence>
<feature type="compositionally biased region" description="Acidic residues" evidence="8">
    <location>
        <begin position="531"/>
        <end position="542"/>
    </location>
</feature>
<evidence type="ECO:0000313" key="9">
    <source>
        <dbReference type="EnsemblMetazoa" id="GPAI036428-PA"/>
    </source>
</evidence>
<organism evidence="9 10">
    <name type="scientific">Glossina pallidipes</name>
    <name type="common">Tsetse fly</name>
    <dbReference type="NCBI Taxonomy" id="7398"/>
    <lineage>
        <taxon>Eukaryota</taxon>
        <taxon>Metazoa</taxon>
        <taxon>Ecdysozoa</taxon>
        <taxon>Arthropoda</taxon>
        <taxon>Hexapoda</taxon>
        <taxon>Insecta</taxon>
        <taxon>Pterygota</taxon>
        <taxon>Neoptera</taxon>
        <taxon>Endopterygota</taxon>
        <taxon>Diptera</taxon>
        <taxon>Brachycera</taxon>
        <taxon>Muscomorpha</taxon>
        <taxon>Hippoboscoidea</taxon>
        <taxon>Glossinidae</taxon>
        <taxon>Glossina</taxon>
    </lineage>
</organism>
<evidence type="ECO:0000256" key="4">
    <source>
        <dbReference type="ARBA" id="ARBA00023054"/>
    </source>
</evidence>
<feature type="compositionally biased region" description="Basic residues" evidence="8">
    <location>
        <begin position="17"/>
        <end position="26"/>
    </location>
</feature>
<evidence type="ECO:0000256" key="7">
    <source>
        <dbReference type="SAM" id="Coils"/>
    </source>
</evidence>
<keyword evidence="4 7" id="KW-0175">Coiled coil</keyword>
<dbReference type="AlphaFoldDB" id="A0A1B0A782"/>
<dbReference type="Proteomes" id="UP000092445">
    <property type="component" value="Unassembled WGS sequence"/>
</dbReference>
<feature type="coiled-coil region" evidence="7">
    <location>
        <begin position="90"/>
        <end position="184"/>
    </location>
</feature>
<feature type="compositionally biased region" description="Basic and acidic residues" evidence="8">
    <location>
        <begin position="380"/>
        <end position="394"/>
    </location>
</feature>
<dbReference type="GO" id="GO:0008017">
    <property type="term" value="F:microtubule binding"/>
    <property type="evidence" value="ECO:0007669"/>
    <property type="project" value="TreeGrafter"/>
</dbReference>
<evidence type="ECO:0000256" key="2">
    <source>
        <dbReference type="ARBA" id="ARBA00010841"/>
    </source>
</evidence>
<feature type="region of interest" description="Disordered" evidence="8">
    <location>
        <begin position="1"/>
        <end position="29"/>
    </location>
</feature>
<dbReference type="PANTHER" id="PTHR31954:SF1">
    <property type="entry name" value="CILIA- AND FLAGELLA-ASSOCIATED PROTEIN 157"/>
    <property type="match status" value="1"/>
</dbReference>
<feature type="compositionally biased region" description="Low complexity" evidence="8">
    <location>
        <begin position="589"/>
        <end position="600"/>
    </location>
</feature>
<dbReference type="STRING" id="7398.A0A1B0A782"/>
<reference evidence="9" key="2">
    <citation type="submission" date="2020-05" db="UniProtKB">
        <authorList>
            <consortium name="EnsemblMetazoa"/>
        </authorList>
    </citation>
    <scope>IDENTIFICATION</scope>
    <source>
        <strain evidence="9">IAEA</strain>
    </source>
</reference>
<evidence type="ECO:0000256" key="6">
    <source>
        <dbReference type="ARBA" id="ARBA00023273"/>
    </source>
</evidence>
<dbReference type="VEuPathDB" id="VectorBase:GPAI036428"/>
<reference evidence="10" key="1">
    <citation type="submission" date="2014-03" db="EMBL/GenBank/DDBJ databases">
        <authorList>
            <person name="Aksoy S."/>
            <person name="Warren W."/>
            <person name="Wilson R.K."/>
        </authorList>
    </citation>
    <scope>NUCLEOTIDE SEQUENCE [LARGE SCALE GENOMIC DNA]</scope>
    <source>
        <strain evidence="10">IAEA</strain>
    </source>
</reference>
<dbReference type="InterPro" id="IPR038844">
    <property type="entry name" value="CFAP157"/>
</dbReference>
<accession>A0A1B0A782</accession>
<evidence type="ECO:0000256" key="3">
    <source>
        <dbReference type="ARBA" id="ARBA00014087"/>
    </source>
</evidence>
<keyword evidence="6" id="KW-0966">Cell projection</keyword>
<dbReference type="EnsemblMetazoa" id="GPAI036428-RA">
    <property type="protein sequence ID" value="GPAI036428-PA"/>
    <property type="gene ID" value="GPAI036428"/>
</dbReference>
<feature type="region of interest" description="Disordered" evidence="8">
    <location>
        <begin position="524"/>
        <end position="600"/>
    </location>
</feature>
<evidence type="ECO:0000256" key="8">
    <source>
        <dbReference type="SAM" id="MobiDB-lite"/>
    </source>
</evidence>
<proteinExistence type="inferred from homology"/>
<protein>
    <recommendedName>
        <fullName evidence="3">Cilia- and flagella-associated protein 157</fullName>
    </recommendedName>
</protein>
<comment type="similarity">
    <text evidence="2">Belongs to the CFAP157 family.</text>
</comment>
<feature type="coiled-coil region" evidence="7">
    <location>
        <begin position="324"/>
        <end position="372"/>
    </location>
</feature>
<evidence type="ECO:0000256" key="1">
    <source>
        <dbReference type="ARBA" id="ARBA00004138"/>
    </source>
</evidence>
<feature type="region of interest" description="Disordered" evidence="8">
    <location>
        <begin position="380"/>
        <end position="409"/>
    </location>
</feature>
<keyword evidence="5" id="KW-0969">Cilium</keyword>
<comment type="subcellular location">
    <subcellularLocation>
        <location evidence="1">Cell projection</location>
        <location evidence="1">Cilium</location>
    </subcellularLocation>
</comment>